<feature type="transmembrane region" description="Helical" evidence="2">
    <location>
        <begin position="188"/>
        <end position="210"/>
    </location>
</feature>
<evidence type="ECO:0000256" key="2">
    <source>
        <dbReference type="SAM" id="Phobius"/>
    </source>
</evidence>
<sequence length="280" mass="32214">IQVCRHPLGVWYSGQPVLLLATNVPRLNPACDLVTWSDDSSQVIYRRYSKFFDLQISKERIIPFLPGKILFRRSHIRDVAVKRLKPIDEYCRALVRLPDHISQSEDVLGFFEASPEDLDPPKEEPGPFLSLFCLLCFLSYSMNERNHQLRRVWVSFDTIRSKRTQTHFTTQSQCQGSALVSESIYQCYTLSLFVHPALLYAFCVLLLFYITHVDDTYHENHLNTKKRLPSRYQIHISINVTEPFSSAYPDSPGTPSSRSARLLGALSSPLGIFRRPLCAF</sequence>
<dbReference type="SMART" id="SM00312">
    <property type="entry name" value="PX"/>
    <property type="match status" value="1"/>
</dbReference>
<dbReference type="SUPFAM" id="SSF64268">
    <property type="entry name" value="PX domain"/>
    <property type="match status" value="1"/>
</dbReference>
<reference evidence="4" key="1">
    <citation type="submission" date="2025-08" db="UniProtKB">
        <authorList>
            <consortium name="Ensembl"/>
        </authorList>
    </citation>
    <scope>IDENTIFICATION</scope>
</reference>
<dbReference type="Ensembl" id="ENSLLET00000022076.1">
    <property type="protein sequence ID" value="ENSLLEP00000021256.1"/>
    <property type="gene ID" value="ENSLLEG00000013416.1"/>
</dbReference>
<name>A0A8C5N1A4_9ANUR</name>
<evidence type="ECO:0000313" key="4">
    <source>
        <dbReference type="Ensembl" id="ENSLLEP00000021256.1"/>
    </source>
</evidence>
<accession>A0A8C5N1A4</accession>
<organism evidence="4 5">
    <name type="scientific">Leptobrachium leishanense</name>
    <name type="common">Leishan spiny toad</name>
    <dbReference type="NCBI Taxonomy" id="445787"/>
    <lineage>
        <taxon>Eukaryota</taxon>
        <taxon>Metazoa</taxon>
        <taxon>Chordata</taxon>
        <taxon>Craniata</taxon>
        <taxon>Vertebrata</taxon>
        <taxon>Euteleostomi</taxon>
        <taxon>Amphibia</taxon>
        <taxon>Batrachia</taxon>
        <taxon>Anura</taxon>
        <taxon>Pelobatoidea</taxon>
        <taxon>Megophryidae</taxon>
        <taxon>Leptobrachium</taxon>
    </lineage>
</organism>
<dbReference type="Proteomes" id="UP000694569">
    <property type="component" value="Unplaced"/>
</dbReference>
<proteinExistence type="predicted"/>
<evidence type="ECO:0000256" key="1">
    <source>
        <dbReference type="ARBA" id="ARBA00022737"/>
    </source>
</evidence>
<dbReference type="GO" id="GO:0035091">
    <property type="term" value="F:phosphatidylinositol binding"/>
    <property type="evidence" value="ECO:0007669"/>
    <property type="project" value="InterPro"/>
</dbReference>
<dbReference type="PROSITE" id="PS50195">
    <property type="entry name" value="PX"/>
    <property type="match status" value="1"/>
</dbReference>
<dbReference type="PANTHER" id="PTHR15706">
    <property type="entry name" value="SH3 MULTIPLE DOMAIN"/>
    <property type="match status" value="1"/>
</dbReference>
<keyword evidence="2" id="KW-0472">Membrane</keyword>
<dbReference type="AlphaFoldDB" id="A0A8C5N1A4"/>
<dbReference type="GO" id="GO:0016176">
    <property type="term" value="F:superoxide-generating NADPH oxidase activator activity"/>
    <property type="evidence" value="ECO:0007669"/>
    <property type="project" value="TreeGrafter"/>
</dbReference>
<evidence type="ECO:0000313" key="5">
    <source>
        <dbReference type="Proteomes" id="UP000694569"/>
    </source>
</evidence>
<dbReference type="GeneTree" id="ENSGT00940000158396"/>
<dbReference type="PANTHER" id="PTHR15706:SF2">
    <property type="entry name" value="SH3 AND PX DOMAIN-CONTAINING PROTEIN 2A"/>
    <property type="match status" value="1"/>
</dbReference>
<dbReference type="InterPro" id="IPR036871">
    <property type="entry name" value="PX_dom_sf"/>
</dbReference>
<keyword evidence="2" id="KW-0812">Transmembrane</keyword>
<dbReference type="Gene3D" id="3.30.1520.10">
    <property type="entry name" value="Phox-like domain"/>
    <property type="match status" value="1"/>
</dbReference>
<protein>
    <recommendedName>
        <fullName evidence="3">PX domain-containing protein</fullName>
    </recommendedName>
</protein>
<dbReference type="OrthoDB" id="10255964at2759"/>
<dbReference type="InterPro" id="IPR001683">
    <property type="entry name" value="PX_dom"/>
</dbReference>
<dbReference type="Pfam" id="PF00787">
    <property type="entry name" value="PX"/>
    <property type="match status" value="1"/>
</dbReference>
<dbReference type="GO" id="GO:0042554">
    <property type="term" value="P:superoxide anion generation"/>
    <property type="evidence" value="ECO:0007669"/>
    <property type="project" value="TreeGrafter"/>
</dbReference>
<keyword evidence="1" id="KW-0677">Repeat</keyword>
<dbReference type="GO" id="GO:0005737">
    <property type="term" value="C:cytoplasm"/>
    <property type="evidence" value="ECO:0007669"/>
    <property type="project" value="TreeGrafter"/>
</dbReference>
<feature type="domain" description="PX" evidence="3">
    <location>
        <begin position="1"/>
        <end position="118"/>
    </location>
</feature>
<keyword evidence="2" id="KW-1133">Transmembrane helix</keyword>
<evidence type="ECO:0000259" key="3">
    <source>
        <dbReference type="PROSITE" id="PS50195"/>
    </source>
</evidence>
<dbReference type="InterPro" id="IPR051228">
    <property type="entry name" value="NADPH_Oxidase/PX-Domain"/>
</dbReference>
<reference evidence="4" key="2">
    <citation type="submission" date="2025-09" db="UniProtKB">
        <authorList>
            <consortium name="Ensembl"/>
        </authorList>
    </citation>
    <scope>IDENTIFICATION</scope>
</reference>
<keyword evidence="5" id="KW-1185">Reference proteome</keyword>